<dbReference type="InterPro" id="IPR042099">
    <property type="entry name" value="ANL_N_sf"/>
</dbReference>
<dbReference type="Pfam" id="PF00501">
    <property type="entry name" value="AMP-binding"/>
    <property type="match status" value="1"/>
</dbReference>
<keyword evidence="2" id="KW-0597">Phosphoprotein</keyword>
<dbReference type="AlphaFoldDB" id="A0A7C5JWY6"/>
<dbReference type="EMBL" id="DRTU01000226">
    <property type="protein sequence ID" value="HHI00899.1"/>
    <property type="molecule type" value="Genomic_DNA"/>
</dbReference>
<name>A0A7C5JWY6_THELI</name>
<dbReference type="PANTHER" id="PTHR43439:SF2">
    <property type="entry name" value="ENZYME, PUTATIVE (JCVI)-RELATED"/>
    <property type="match status" value="1"/>
</dbReference>
<protein>
    <submittedName>
        <fullName evidence="4">Long-chain fatty acid--CoA ligase</fullName>
    </submittedName>
</protein>
<comment type="caution">
    <text evidence="4">The sequence shown here is derived from an EMBL/GenBank/DDBJ whole genome shotgun (WGS) entry which is preliminary data.</text>
</comment>
<dbReference type="PANTHER" id="PTHR43439">
    <property type="entry name" value="PHENYLACETATE-COENZYME A LIGASE"/>
    <property type="match status" value="1"/>
</dbReference>
<accession>A0A7C5JWY6</accession>
<sequence length="425" mass="48467">MVSLIVGKKDLESLRYTAETAYKTTEFWKEKFLNIDVEELTPEVLLSESDNIFINSHDLYNIERIWPTYIRNMEVFHVLSRTSGTTGKPKRIPYTTDDIKRGSRQLKPWANELMENAVVASFFPQLPSSSGFFVLGAFRYLGTKLRYVQIPIQYILEEDLLIHELREIKPTSLFALTTSAYKLGFVLPEDIKADIQTLVVGGEPLTKELAKGILDNFPNAVIVDVLGMSEDGLVGYRIVTKNQIEAPFNFPESLLILKKTEDKYEEYYHVYVTKVMKEGELTGLPIFNYKNWDLARVVDGKVLNILRSNDVINLGGAKLHIDQVMDIVHRYPFLVDFVIIYHPLSPDNPKPKAIIKVGYVGKKPPGIEDEIRELIYEANNPVRYEVEEAKSSELVVEAVPAEEVRRGLPQKPGKTKRIFIVGKDL</sequence>
<dbReference type="SUPFAM" id="SSF56801">
    <property type="entry name" value="Acetyl-CoA synthetase-like"/>
    <property type="match status" value="1"/>
</dbReference>
<organism evidence="4">
    <name type="scientific">Thermococcus litoralis</name>
    <dbReference type="NCBI Taxonomy" id="2265"/>
    <lineage>
        <taxon>Archaea</taxon>
        <taxon>Methanobacteriati</taxon>
        <taxon>Methanobacteriota</taxon>
        <taxon>Thermococci</taxon>
        <taxon>Thermococcales</taxon>
        <taxon>Thermococcaceae</taxon>
        <taxon>Thermococcus</taxon>
    </lineage>
</organism>
<keyword evidence="1" id="KW-0596">Phosphopantetheine</keyword>
<proteinExistence type="predicted"/>
<dbReference type="Gene3D" id="3.40.50.12780">
    <property type="entry name" value="N-terminal domain of ligase-like"/>
    <property type="match status" value="1"/>
</dbReference>
<feature type="domain" description="AMP-dependent synthetase/ligase" evidence="3">
    <location>
        <begin position="82"/>
        <end position="236"/>
    </location>
</feature>
<gene>
    <name evidence="4" type="ORF">ENL40_05460</name>
</gene>
<keyword evidence="4" id="KW-0436">Ligase</keyword>
<evidence type="ECO:0000259" key="3">
    <source>
        <dbReference type="Pfam" id="PF00501"/>
    </source>
</evidence>
<evidence type="ECO:0000256" key="1">
    <source>
        <dbReference type="ARBA" id="ARBA00022450"/>
    </source>
</evidence>
<dbReference type="InterPro" id="IPR000873">
    <property type="entry name" value="AMP-dep_synth/lig_dom"/>
</dbReference>
<dbReference type="GO" id="GO:0016874">
    <property type="term" value="F:ligase activity"/>
    <property type="evidence" value="ECO:0007669"/>
    <property type="project" value="UniProtKB-KW"/>
</dbReference>
<dbReference type="InterPro" id="IPR051414">
    <property type="entry name" value="Adenylate-forming_Reductase"/>
</dbReference>
<evidence type="ECO:0000313" key="4">
    <source>
        <dbReference type="EMBL" id="HHI00899.1"/>
    </source>
</evidence>
<evidence type="ECO:0000256" key="2">
    <source>
        <dbReference type="ARBA" id="ARBA00022553"/>
    </source>
</evidence>
<reference evidence="4" key="1">
    <citation type="journal article" date="2020" name="mSystems">
        <title>Genome- and Community-Level Interaction Insights into Carbon Utilization and Element Cycling Functions of Hydrothermarchaeota in Hydrothermal Sediment.</title>
        <authorList>
            <person name="Zhou Z."/>
            <person name="Liu Y."/>
            <person name="Xu W."/>
            <person name="Pan J."/>
            <person name="Luo Z.H."/>
            <person name="Li M."/>
        </authorList>
    </citation>
    <scope>NUCLEOTIDE SEQUENCE [LARGE SCALE GENOMIC DNA]</scope>
    <source>
        <strain evidence="4">HyVt-93</strain>
    </source>
</reference>
<dbReference type="Proteomes" id="UP000886217">
    <property type="component" value="Unassembled WGS sequence"/>
</dbReference>